<keyword evidence="3" id="KW-1185">Reference proteome</keyword>
<sequence length="172" mass="18732">MLLDGRRWPSPKEKCTRPSDAKNPPDGARIFSPLAAPAHPGRCFSSSGSAVLAKKKQVPDCSRAPRGLSTGSGGEEEEEEEEEEEAEQERRVSEGDPRLLRDASLSCIEPQTQDWIGSRQDRARGGAELDRSDRARPSSLERPGDNSSGQPREAVCRVSSPERPREQRGGAA</sequence>
<evidence type="ECO:0000256" key="1">
    <source>
        <dbReference type="SAM" id="MobiDB-lite"/>
    </source>
</evidence>
<dbReference type="Proteomes" id="UP001189429">
    <property type="component" value="Unassembled WGS sequence"/>
</dbReference>
<proteinExistence type="predicted"/>
<feature type="compositionally biased region" description="Basic and acidic residues" evidence="1">
    <location>
        <begin position="160"/>
        <end position="172"/>
    </location>
</feature>
<name>A0ABN9SQ46_9DINO</name>
<evidence type="ECO:0000313" key="2">
    <source>
        <dbReference type="EMBL" id="CAK0834009.1"/>
    </source>
</evidence>
<comment type="caution">
    <text evidence="2">The sequence shown here is derived from an EMBL/GenBank/DDBJ whole genome shotgun (WGS) entry which is preliminary data.</text>
</comment>
<protein>
    <submittedName>
        <fullName evidence="2">Uncharacterized protein</fullName>
    </submittedName>
</protein>
<feature type="compositionally biased region" description="Acidic residues" evidence="1">
    <location>
        <begin position="74"/>
        <end position="87"/>
    </location>
</feature>
<dbReference type="EMBL" id="CAUYUJ010012470">
    <property type="protein sequence ID" value="CAK0834009.1"/>
    <property type="molecule type" value="Genomic_DNA"/>
</dbReference>
<accession>A0ABN9SQ46</accession>
<organism evidence="2 3">
    <name type="scientific">Prorocentrum cordatum</name>
    <dbReference type="NCBI Taxonomy" id="2364126"/>
    <lineage>
        <taxon>Eukaryota</taxon>
        <taxon>Sar</taxon>
        <taxon>Alveolata</taxon>
        <taxon>Dinophyceae</taxon>
        <taxon>Prorocentrales</taxon>
        <taxon>Prorocentraceae</taxon>
        <taxon>Prorocentrum</taxon>
    </lineage>
</organism>
<feature type="region of interest" description="Disordered" evidence="1">
    <location>
        <begin position="1"/>
        <end position="172"/>
    </location>
</feature>
<reference evidence="2" key="1">
    <citation type="submission" date="2023-10" db="EMBL/GenBank/DDBJ databases">
        <authorList>
            <person name="Chen Y."/>
            <person name="Shah S."/>
            <person name="Dougan E. K."/>
            <person name="Thang M."/>
            <person name="Chan C."/>
        </authorList>
    </citation>
    <scope>NUCLEOTIDE SEQUENCE [LARGE SCALE GENOMIC DNA]</scope>
</reference>
<evidence type="ECO:0000313" key="3">
    <source>
        <dbReference type="Proteomes" id="UP001189429"/>
    </source>
</evidence>
<feature type="compositionally biased region" description="Basic and acidic residues" evidence="1">
    <location>
        <begin position="1"/>
        <end position="20"/>
    </location>
</feature>
<gene>
    <name evidence="2" type="ORF">PCOR1329_LOCUS31546</name>
</gene>
<feature type="compositionally biased region" description="Basic and acidic residues" evidence="1">
    <location>
        <begin position="119"/>
        <end position="136"/>
    </location>
</feature>
<feature type="compositionally biased region" description="Basic and acidic residues" evidence="1">
    <location>
        <begin position="88"/>
        <end position="101"/>
    </location>
</feature>